<dbReference type="InterPro" id="IPR018060">
    <property type="entry name" value="HTH_AraC"/>
</dbReference>
<proteinExistence type="predicted"/>
<evidence type="ECO:0000313" key="6">
    <source>
        <dbReference type="Proteomes" id="UP001596504"/>
    </source>
</evidence>
<dbReference type="InterPro" id="IPR003313">
    <property type="entry name" value="AraC-bd"/>
</dbReference>
<dbReference type="InterPro" id="IPR009057">
    <property type="entry name" value="Homeodomain-like_sf"/>
</dbReference>
<evidence type="ECO:0000256" key="2">
    <source>
        <dbReference type="ARBA" id="ARBA00023125"/>
    </source>
</evidence>
<evidence type="ECO:0000256" key="3">
    <source>
        <dbReference type="ARBA" id="ARBA00023163"/>
    </source>
</evidence>
<dbReference type="Gene3D" id="2.60.120.10">
    <property type="entry name" value="Jelly Rolls"/>
    <property type="match status" value="1"/>
</dbReference>
<dbReference type="InterPro" id="IPR037923">
    <property type="entry name" value="HTH-like"/>
</dbReference>
<dbReference type="Pfam" id="PF12833">
    <property type="entry name" value="HTH_18"/>
    <property type="match status" value="1"/>
</dbReference>
<feature type="domain" description="HTH araC/xylS-type" evidence="4">
    <location>
        <begin position="170"/>
        <end position="268"/>
    </location>
</feature>
<organism evidence="5 6">
    <name type="scientific">Saccharopolyspora griseoalba</name>
    <dbReference type="NCBI Taxonomy" id="1431848"/>
    <lineage>
        <taxon>Bacteria</taxon>
        <taxon>Bacillati</taxon>
        <taxon>Actinomycetota</taxon>
        <taxon>Actinomycetes</taxon>
        <taxon>Pseudonocardiales</taxon>
        <taxon>Pseudonocardiaceae</taxon>
        <taxon>Saccharopolyspora</taxon>
    </lineage>
</organism>
<dbReference type="PANTHER" id="PTHR43280:SF28">
    <property type="entry name" value="HTH-TYPE TRANSCRIPTIONAL ACTIVATOR RHAS"/>
    <property type="match status" value="1"/>
</dbReference>
<accession>A0ABW2LNU4</accession>
<dbReference type="SUPFAM" id="SSF46689">
    <property type="entry name" value="Homeodomain-like"/>
    <property type="match status" value="2"/>
</dbReference>
<dbReference type="EMBL" id="JBHTCJ010000014">
    <property type="protein sequence ID" value="MFC7344189.1"/>
    <property type="molecule type" value="Genomic_DNA"/>
</dbReference>
<dbReference type="Gene3D" id="1.10.10.60">
    <property type="entry name" value="Homeodomain-like"/>
    <property type="match status" value="2"/>
</dbReference>
<dbReference type="Proteomes" id="UP001596504">
    <property type="component" value="Unassembled WGS sequence"/>
</dbReference>
<dbReference type="PRINTS" id="PR00032">
    <property type="entry name" value="HTHARAC"/>
</dbReference>
<dbReference type="PROSITE" id="PS01124">
    <property type="entry name" value="HTH_ARAC_FAMILY_2"/>
    <property type="match status" value="1"/>
</dbReference>
<dbReference type="PANTHER" id="PTHR43280">
    <property type="entry name" value="ARAC-FAMILY TRANSCRIPTIONAL REGULATOR"/>
    <property type="match status" value="1"/>
</dbReference>
<dbReference type="RefSeq" id="WP_380671746.1">
    <property type="nucleotide sequence ID" value="NZ_JBHTCJ010000014.1"/>
</dbReference>
<protein>
    <submittedName>
        <fullName evidence="5">Helix-turn-helix domain-containing protein</fullName>
    </submittedName>
</protein>
<keyword evidence="1" id="KW-0805">Transcription regulation</keyword>
<reference evidence="6" key="1">
    <citation type="journal article" date="2019" name="Int. J. Syst. Evol. Microbiol.">
        <title>The Global Catalogue of Microorganisms (GCM) 10K type strain sequencing project: providing services to taxonomists for standard genome sequencing and annotation.</title>
        <authorList>
            <consortium name="The Broad Institute Genomics Platform"/>
            <consortium name="The Broad Institute Genome Sequencing Center for Infectious Disease"/>
            <person name="Wu L."/>
            <person name="Ma J."/>
        </authorList>
    </citation>
    <scope>NUCLEOTIDE SEQUENCE [LARGE SCALE GENOMIC DNA]</scope>
    <source>
        <strain evidence="6">WLHS5</strain>
    </source>
</reference>
<sequence length="278" mass="31477">MLDFAGDLMARGREVAAARIHGVDENMVRPHLHDYFEIYFLEAGSRYHGTDDDLYRTEPSELIIFPPGVEHFSYSDDGVPFRRVVLYFRPDAVLYPHVLEAVSSEVSVVRPGGANLRAVENVVEELLTAQDVLGDGAQDEMKLLITQLLLKIMRAERRDARLARRAGRIADVIHHLHEHYAEPIDLTTLAETFFSSPFYLSREFKKHTGSTIIGYLNGLRVGRAERLLQETDRRIGQISAEVGFANASHFNRVFRARTGMSPSQCRARERVDDVGPSR</sequence>
<keyword evidence="2" id="KW-0238">DNA-binding</keyword>
<keyword evidence="6" id="KW-1185">Reference proteome</keyword>
<dbReference type="SUPFAM" id="SSF51215">
    <property type="entry name" value="Regulatory protein AraC"/>
    <property type="match status" value="1"/>
</dbReference>
<dbReference type="Pfam" id="PF02311">
    <property type="entry name" value="AraC_binding"/>
    <property type="match status" value="1"/>
</dbReference>
<dbReference type="PROSITE" id="PS00041">
    <property type="entry name" value="HTH_ARAC_FAMILY_1"/>
    <property type="match status" value="1"/>
</dbReference>
<evidence type="ECO:0000256" key="1">
    <source>
        <dbReference type="ARBA" id="ARBA00023015"/>
    </source>
</evidence>
<gene>
    <name evidence="5" type="ORF">ACFQRI_22505</name>
</gene>
<comment type="caution">
    <text evidence="5">The sequence shown here is derived from an EMBL/GenBank/DDBJ whole genome shotgun (WGS) entry which is preliminary data.</text>
</comment>
<evidence type="ECO:0000259" key="4">
    <source>
        <dbReference type="PROSITE" id="PS01124"/>
    </source>
</evidence>
<keyword evidence="3" id="KW-0804">Transcription</keyword>
<dbReference type="InterPro" id="IPR014710">
    <property type="entry name" value="RmlC-like_jellyroll"/>
</dbReference>
<dbReference type="InterPro" id="IPR020449">
    <property type="entry name" value="Tscrpt_reg_AraC-type_HTH"/>
</dbReference>
<dbReference type="SMART" id="SM00342">
    <property type="entry name" value="HTH_ARAC"/>
    <property type="match status" value="1"/>
</dbReference>
<dbReference type="InterPro" id="IPR018062">
    <property type="entry name" value="HTH_AraC-typ_CS"/>
</dbReference>
<name>A0ABW2LNU4_9PSEU</name>
<evidence type="ECO:0000313" key="5">
    <source>
        <dbReference type="EMBL" id="MFC7344189.1"/>
    </source>
</evidence>